<protein>
    <submittedName>
        <fullName evidence="2">Uncharacterized protein</fullName>
    </submittedName>
</protein>
<dbReference type="Proteomes" id="UP001266305">
    <property type="component" value="Unassembled WGS sequence"/>
</dbReference>
<reference evidence="2 3" key="1">
    <citation type="submission" date="2023-05" db="EMBL/GenBank/DDBJ databases">
        <title>B98-5 Cell Line De Novo Hybrid Assembly: An Optical Mapping Approach.</title>
        <authorList>
            <person name="Kananen K."/>
            <person name="Auerbach J.A."/>
            <person name="Kautto E."/>
            <person name="Blachly J.S."/>
        </authorList>
    </citation>
    <scope>NUCLEOTIDE SEQUENCE [LARGE SCALE GENOMIC DNA]</scope>
    <source>
        <strain evidence="2">B95-8</strain>
        <tissue evidence="2">Cell line</tissue>
    </source>
</reference>
<accession>A0ABQ9UYE0</accession>
<name>A0ABQ9UYE0_SAGOE</name>
<proteinExistence type="predicted"/>
<evidence type="ECO:0000256" key="1">
    <source>
        <dbReference type="SAM" id="MobiDB-lite"/>
    </source>
</evidence>
<feature type="region of interest" description="Disordered" evidence="1">
    <location>
        <begin position="43"/>
        <end position="64"/>
    </location>
</feature>
<sequence>MARLESRVIVVRLVPWELLEPLGPLALLALLVQLASRETEEKLVHKAPWDPRDQLEPGESRVLKAPEVTKERLESLAREA</sequence>
<gene>
    <name evidence="2" type="ORF">P7K49_018923</name>
</gene>
<keyword evidence="3" id="KW-1185">Reference proteome</keyword>
<dbReference type="EMBL" id="JASSZA010000009">
    <property type="protein sequence ID" value="KAK2101257.1"/>
    <property type="molecule type" value="Genomic_DNA"/>
</dbReference>
<comment type="caution">
    <text evidence="2">The sequence shown here is derived from an EMBL/GenBank/DDBJ whole genome shotgun (WGS) entry which is preliminary data.</text>
</comment>
<organism evidence="2 3">
    <name type="scientific">Saguinus oedipus</name>
    <name type="common">Cotton-top tamarin</name>
    <name type="synonym">Oedipomidas oedipus</name>
    <dbReference type="NCBI Taxonomy" id="9490"/>
    <lineage>
        <taxon>Eukaryota</taxon>
        <taxon>Metazoa</taxon>
        <taxon>Chordata</taxon>
        <taxon>Craniata</taxon>
        <taxon>Vertebrata</taxon>
        <taxon>Euteleostomi</taxon>
        <taxon>Mammalia</taxon>
        <taxon>Eutheria</taxon>
        <taxon>Euarchontoglires</taxon>
        <taxon>Primates</taxon>
        <taxon>Haplorrhini</taxon>
        <taxon>Platyrrhini</taxon>
        <taxon>Cebidae</taxon>
        <taxon>Callitrichinae</taxon>
        <taxon>Saguinus</taxon>
    </lineage>
</organism>
<evidence type="ECO:0000313" key="2">
    <source>
        <dbReference type="EMBL" id="KAK2101257.1"/>
    </source>
</evidence>
<evidence type="ECO:0000313" key="3">
    <source>
        <dbReference type="Proteomes" id="UP001266305"/>
    </source>
</evidence>